<evidence type="ECO:0000313" key="2">
    <source>
        <dbReference type="EMBL" id="ASJ73696.1"/>
    </source>
</evidence>
<evidence type="ECO:0000256" key="1">
    <source>
        <dbReference type="SAM" id="Coils"/>
    </source>
</evidence>
<accession>A0A2Z2NQD1</accession>
<sequence length="123" mass="14659">MRVYYIEVVRRRKPCESMGDIKTMAETDIQALLQVEREYPYYKAVKVRRYVECVTVLASDVESGPMTQADRKELEITNSMKIEIGRLDEQLEEQRLQIRRLNEQVRQSRELKEAQKTVQFETQ</sequence>
<feature type="coiled-coil region" evidence="1">
    <location>
        <begin position="84"/>
        <end position="118"/>
    </location>
</feature>
<dbReference type="Proteomes" id="UP000250079">
    <property type="component" value="Chromosome"/>
</dbReference>
<dbReference type="AlphaFoldDB" id="A0A2Z2NQD1"/>
<keyword evidence="1" id="KW-0175">Coiled coil</keyword>
<gene>
    <name evidence="2" type="ORF">IMCC3135_18085</name>
</gene>
<protein>
    <submittedName>
        <fullName evidence="2">Uncharacterized protein</fullName>
    </submittedName>
</protein>
<dbReference type="EMBL" id="CP018632">
    <property type="protein sequence ID" value="ASJ73696.1"/>
    <property type="molecule type" value="Genomic_DNA"/>
</dbReference>
<evidence type="ECO:0000313" key="3">
    <source>
        <dbReference type="Proteomes" id="UP000250079"/>
    </source>
</evidence>
<keyword evidence="3" id="KW-1185">Reference proteome</keyword>
<dbReference type="KEGG" id="gai:IMCC3135_18085"/>
<proteinExistence type="predicted"/>
<dbReference type="RefSeq" id="WP_088918838.1">
    <property type="nucleotide sequence ID" value="NZ_CP018632.1"/>
</dbReference>
<name>A0A2Z2NQD1_9GAMM</name>
<reference evidence="2 3" key="1">
    <citation type="submission" date="2016-12" db="EMBL/GenBank/DDBJ databases">
        <authorList>
            <person name="Song W.-J."/>
            <person name="Kurnit D.M."/>
        </authorList>
    </citation>
    <scope>NUCLEOTIDE SEQUENCE [LARGE SCALE GENOMIC DNA]</scope>
    <source>
        <strain evidence="2 3">IMCC3135</strain>
    </source>
</reference>
<organism evidence="2 3">
    <name type="scientific">Granulosicoccus antarcticus IMCC3135</name>
    <dbReference type="NCBI Taxonomy" id="1192854"/>
    <lineage>
        <taxon>Bacteria</taxon>
        <taxon>Pseudomonadati</taxon>
        <taxon>Pseudomonadota</taxon>
        <taxon>Gammaproteobacteria</taxon>
        <taxon>Chromatiales</taxon>
        <taxon>Granulosicoccaceae</taxon>
        <taxon>Granulosicoccus</taxon>
    </lineage>
</organism>